<dbReference type="PANTHER" id="PTHR42901">
    <property type="entry name" value="ALCOHOL DEHYDROGENASE"/>
    <property type="match status" value="1"/>
</dbReference>
<dbReference type="InterPro" id="IPR036291">
    <property type="entry name" value="NAD(P)-bd_dom_sf"/>
</dbReference>
<dbReference type="PRINTS" id="PR00081">
    <property type="entry name" value="GDHRDH"/>
</dbReference>
<name>A0ABR0R870_9EURO</name>
<comment type="caution">
    <text evidence="3">The sequence shown here is derived from an EMBL/GenBank/DDBJ whole genome shotgun (WGS) entry which is preliminary data.</text>
</comment>
<gene>
    <name evidence="3" type="ORF">PMZ80_010955</name>
</gene>
<organism evidence="3 4">
    <name type="scientific">Knufia obscura</name>
    <dbReference type="NCBI Taxonomy" id="1635080"/>
    <lineage>
        <taxon>Eukaryota</taxon>
        <taxon>Fungi</taxon>
        <taxon>Dikarya</taxon>
        <taxon>Ascomycota</taxon>
        <taxon>Pezizomycotina</taxon>
        <taxon>Eurotiomycetes</taxon>
        <taxon>Chaetothyriomycetidae</taxon>
        <taxon>Chaetothyriales</taxon>
        <taxon>Trichomeriaceae</taxon>
        <taxon>Knufia</taxon>
    </lineage>
</organism>
<evidence type="ECO:0000256" key="1">
    <source>
        <dbReference type="ARBA" id="ARBA00006484"/>
    </source>
</evidence>
<evidence type="ECO:0000256" key="2">
    <source>
        <dbReference type="ARBA" id="ARBA00023002"/>
    </source>
</evidence>
<evidence type="ECO:0000313" key="3">
    <source>
        <dbReference type="EMBL" id="KAK5936836.1"/>
    </source>
</evidence>
<dbReference type="SUPFAM" id="SSF51735">
    <property type="entry name" value="NAD(P)-binding Rossmann-fold domains"/>
    <property type="match status" value="1"/>
</dbReference>
<accession>A0ABR0R870</accession>
<dbReference type="EMBL" id="JAVHJV010000022">
    <property type="protein sequence ID" value="KAK5936836.1"/>
    <property type="molecule type" value="Genomic_DNA"/>
</dbReference>
<comment type="similarity">
    <text evidence="1">Belongs to the short-chain dehydrogenases/reductases (SDR) family.</text>
</comment>
<dbReference type="Pfam" id="PF00106">
    <property type="entry name" value="adh_short"/>
    <property type="match status" value="1"/>
</dbReference>
<dbReference type="CDD" id="cd05233">
    <property type="entry name" value="SDR_c"/>
    <property type="match status" value="1"/>
</dbReference>
<dbReference type="RefSeq" id="XP_064724926.1">
    <property type="nucleotide sequence ID" value="XM_064879343.1"/>
</dbReference>
<keyword evidence="4" id="KW-1185">Reference proteome</keyword>
<proteinExistence type="inferred from homology"/>
<dbReference type="Gene3D" id="3.40.50.720">
    <property type="entry name" value="NAD(P)-binding Rossmann-like Domain"/>
    <property type="match status" value="1"/>
</dbReference>
<reference evidence="3 4" key="1">
    <citation type="journal article" date="2023" name="Res Sq">
        <title>Genomic and morphological characterization of Knufia obscura isolated from the Mars 2020 spacecraft assembly facility.</title>
        <authorList>
            <person name="Chander A.M."/>
            <person name="Teixeira M.M."/>
            <person name="Singh N.K."/>
            <person name="Williams M.P."/>
            <person name="Parker C.W."/>
            <person name="Leo P."/>
            <person name="Stajich J.E."/>
            <person name="Torok T."/>
            <person name="Tighe S."/>
            <person name="Mason C.E."/>
            <person name="Venkateswaran K."/>
        </authorList>
    </citation>
    <scope>NUCLEOTIDE SEQUENCE [LARGE SCALE GENOMIC DNA]</scope>
    <source>
        <strain evidence="3 4">CCFEE 5817</strain>
    </source>
</reference>
<evidence type="ECO:0000313" key="4">
    <source>
        <dbReference type="Proteomes" id="UP001334248"/>
    </source>
</evidence>
<protein>
    <submittedName>
        <fullName evidence="3">Uncharacterized protein</fullName>
    </submittedName>
</protein>
<dbReference type="InterPro" id="IPR002347">
    <property type="entry name" value="SDR_fam"/>
</dbReference>
<keyword evidence="2" id="KW-0560">Oxidoreductase</keyword>
<dbReference type="GeneID" id="90004404"/>
<dbReference type="PANTHER" id="PTHR42901:SF1">
    <property type="entry name" value="ALCOHOL DEHYDROGENASE"/>
    <property type="match status" value="1"/>
</dbReference>
<sequence length="290" mass="32163">MPEIKLDDPFQDVFQWTSTKHTDTYPYIDPLKSHLSGKAVLVTGASRGVGKAVAISYAKAGVSNIAILARSDLSTVAKEVNDAAQQAKRPEPKIITIKCDITSVDDCANALKQVEEGFGRLDILINNAGYLEKWAMIHESDPDDWWRTFEVNVKGVYLMTRAFIPLLLSGGDKTIVTTTSIGALVITPTASAYQITKQAELRLNDFLTKEYGDQGLLAYGVHPGGVKTDLANGMPDWMMELLTDEPELPGDTFVWLTKERREWLADRYVSCAWDMKEFLGGGRRLRSVIC</sequence>
<dbReference type="Proteomes" id="UP001334248">
    <property type="component" value="Unassembled WGS sequence"/>
</dbReference>